<feature type="domain" description="PIN" evidence="3">
    <location>
        <begin position="95"/>
        <end position="207"/>
    </location>
</feature>
<dbReference type="Proteomes" id="UP000639274">
    <property type="component" value="Chromosome"/>
</dbReference>
<dbReference type="InterPro" id="IPR002850">
    <property type="entry name" value="PIN_toxin-like"/>
</dbReference>
<keyword evidence="2" id="KW-0732">Signal</keyword>
<name>A0A974XYY1_9GAMM</name>
<evidence type="ECO:0000256" key="2">
    <source>
        <dbReference type="SAM" id="SignalP"/>
    </source>
</evidence>
<sequence length="261" mass="27747">MRAPDSGTSKCRWPTRSPCATAACVATWAPTPCAAPWSTALAPSSVRGGSARRTSASWTAEAARGVHTPRRSVVTGSGSLRSADTSVADVPAVIAVLDTNVCLDLFVFDDARAAPLRHALQQRTLQAITDADCRDEWRRVLAYPQWMLPAAAQAAHLARFDAMVTITATTPGDPMPSVAVPRCRDGDDQKFLDLAARVGARWLLTRDSELLRLSRRTQRDFGCVVLTPQAWADSMQADPTGPDPMRADPTGPGSVGATGPG</sequence>
<dbReference type="PANTHER" id="PTHR34610">
    <property type="entry name" value="SSL7007 PROTEIN"/>
    <property type="match status" value="1"/>
</dbReference>
<evidence type="ECO:0000256" key="1">
    <source>
        <dbReference type="SAM" id="MobiDB-lite"/>
    </source>
</evidence>
<dbReference type="KEGG" id="lsf:I8J32_017215"/>
<dbReference type="PANTHER" id="PTHR34610:SF3">
    <property type="entry name" value="SSL7007 PROTEIN"/>
    <property type="match status" value="1"/>
</dbReference>
<evidence type="ECO:0000313" key="5">
    <source>
        <dbReference type="Proteomes" id="UP000639274"/>
    </source>
</evidence>
<dbReference type="Pfam" id="PF13470">
    <property type="entry name" value="PIN_3"/>
    <property type="match status" value="1"/>
</dbReference>
<proteinExistence type="predicted"/>
<organism evidence="4 5">
    <name type="scientific">Agrilutibacter solisilvae</name>
    <dbReference type="NCBI Taxonomy" id="2763317"/>
    <lineage>
        <taxon>Bacteria</taxon>
        <taxon>Pseudomonadati</taxon>
        <taxon>Pseudomonadota</taxon>
        <taxon>Gammaproteobacteria</taxon>
        <taxon>Lysobacterales</taxon>
        <taxon>Lysobacteraceae</taxon>
        <taxon>Agrilutibacter</taxon>
    </lineage>
</organism>
<reference evidence="4 5" key="1">
    <citation type="submission" date="2021-03" db="EMBL/GenBank/DDBJ databases">
        <title>Lysobacter sp. nov. isolated from soil of gangwondo yeongwol, south Korea.</title>
        <authorList>
            <person name="Kim K.R."/>
            <person name="Kim K.H."/>
            <person name="Jeon C.O."/>
        </authorList>
    </citation>
    <scope>NUCLEOTIDE SEQUENCE [LARGE SCALE GENOMIC DNA]</scope>
    <source>
        <strain evidence="4 5">R19</strain>
    </source>
</reference>
<dbReference type="AlphaFoldDB" id="A0A974XYY1"/>
<feature type="signal peptide" evidence="2">
    <location>
        <begin position="1"/>
        <end position="34"/>
    </location>
</feature>
<feature type="chain" id="PRO_5037264089" evidence="2">
    <location>
        <begin position="35"/>
        <end position="261"/>
    </location>
</feature>
<evidence type="ECO:0000259" key="3">
    <source>
        <dbReference type="Pfam" id="PF13470"/>
    </source>
</evidence>
<gene>
    <name evidence="4" type="ORF">I8J32_017215</name>
</gene>
<accession>A0A974XYY1</accession>
<dbReference type="InterPro" id="IPR002716">
    <property type="entry name" value="PIN_dom"/>
</dbReference>
<evidence type="ECO:0000313" key="4">
    <source>
        <dbReference type="EMBL" id="QSX78362.1"/>
    </source>
</evidence>
<feature type="region of interest" description="Disordered" evidence="1">
    <location>
        <begin position="234"/>
        <end position="261"/>
    </location>
</feature>
<protein>
    <submittedName>
        <fullName evidence="4">PIN domain-containing protein</fullName>
    </submittedName>
</protein>
<dbReference type="SUPFAM" id="SSF88723">
    <property type="entry name" value="PIN domain-like"/>
    <property type="match status" value="1"/>
</dbReference>
<dbReference type="InterPro" id="IPR029060">
    <property type="entry name" value="PIN-like_dom_sf"/>
</dbReference>
<keyword evidence="5" id="KW-1185">Reference proteome</keyword>
<dbReference type="EMBL" id="CP071518">
    <property type="protein sequence ID" value="QSX78362.1"/>
    <property type="molecule type" value="Genomic_DNA"/>
</dbReference>